<evidence type="ECO:0000313" key="1">
    <source>
        <dbReference type="EMBL" id="KAG0585996.1"/>
    </source>
</evidence>
<dbReference type="Proteomes" id="UP000822688">
    <property type="component" value="Chromosome 2"/>
</dbReference>
<keyword evidence="2" id="KW-1185">Reference proteome</keyword>
<dbReference type="AlphaFoldDB" id="A0A8T0IT85"/>
<sequence>MCYESAGIEEPFSIRNYEMQHHLIFYFLSRSHHAFLSVSSRGCLLRMLNVSLWGCTKLQRRTSAAARGEVFSETKTPARPGFGFGRRGGRRMCGIRVW</sequence>
<reference evidence="1" key="1">
    <citation type="submission" date="2020-06" db="EMBL/GenBank/DDBJ databases">
        <title>WGS assembly of Ceratodon purpureus strain R40.</title>
        <authorList>
            <person name="Carey S.B."/>
            <person name="Jenkins J."/>
            <person name="Shu S."/>
            <person name="Lovell J.T."/>
            <person name="Sreedasyam A."/>
            <person name="Maumus F."/>
            <person name="Tiley G.P."/>
            <person name="Fernandez-Pozo N."/>
            <person name="Barry K."/>
            <person name="Chen C."/>
            <person name="Wang M."/>
            <person name="Lipzen A."/>
            <person name="Daum C."/>
            <person name="Saski C.A."/>
            <person name="Payton A.C."/>
            <person name="Mcbreen J.C."/>
            <person name="Conrad R.E."/>
            <person name="Kollar L.M."/>
            <person name="Olsson S."/>
            <person name="Huttunen S."/>
            <person name="Landis J.B."/>
            <person name="Wickett N.J."/>
            <person name="Johnson M.G."/>
            <person name="Rensing S.A."/>
            <person name="Grimwood J."/>
            <person name="Schmutz J."/>
            <person name="Mcdaniel S.F."/>
        </authorList>
    </citation>
    <scope>NUCLEOTIDE SEQUENCE</scope>
    <source>
        <strain evidence="1">R40</strain>
    </source>
</reference>
<organism evidence="1 2">
    <name type="scientific">Ceratodon purpureus</name>
    <name type="common">Fire moss</name>
    <name type="synonym">Dicranum purpureum</name>
    <dbReference type="NCBI Taxonomy" id="3225"/>
    <lineage>
        <taxon>Eukaryota</taxon>
        <taxon>Viridiplantae</taxon>
        <taxon>Streptophyta</taxon>
        <taxon>Embryophyta</taxon>
        <taxon>Bryophyta</taxon>
        <taxon>Bryophytina</taxon>
        <taxon>Bryopsida</taxon>
        <taxon>Dicranidae</taxon>
        <taxon>Pseudoditrichales</taxon>
        <taxon>Ditrichaceae</taxon>
        <taxon>Ceratodon</taxon>
    </lineage>
</organism>
<protein>
    <submittedName>
        <fullName evidence="1">Uncharacterized protein</fullName>
    </submittedName>
</protein>
<evidence type="ECO:0000313" key="2">
    <source>
        <dbReference type="Proteomes" id="UP000822688"/>
    </source>
</evidence>
<dbReference type="EMBL" id="CM026422">
    <property type="protein sequence ID" value="KAG0585996.1"/>
    <property type="molecule type" value="Genomic_DNA"/>
</dbReference>
<gene>
    <name evidence="1" type="ORF">KC19_2G055000</name>
</gene>
<name>A0A8T0IT85_CERPU</name>
<accession>A0A8T0IT85</accession>
<comment type="caution">
    <text evidence="1">The sequence shown here is derived from an EMBL/GenBank/DDBJ whole genome shotgun (WGS) entry which is preliminary data.</text>
</comment>
<proteinExistence type="predicted"/>